<evidence type="ECO:0000313" key="3">
    <source>
        <dbReference type="EMBL" id="MET3601475.1"/>
    </source>
</evidence>
<feature type="domain" description="DUF4132" evidence="2">
    <location>
        <begin position="1042"/>
        <end position="1215"/>
    </location>
</feature>
<dbReference type="EMBL" id="JBEPLY010000013">
    <property type="protein sequence ID" value="MET3601475.1"/>
    <property type="molecule type" value="Genomic_DNA"/>
</dbReference>
<comment type="caution">
    <text evidence="3">The sequence shown here is derived from an EMBL/GenBank/DDBJ whole genome shotgun (WGS) entry which is preliminary data.</text>
</comment>
<evidence type="ECO:0000259" key="2">
    <source>
        <dbReference type="Pfam" id="PF13569"/>
    </source>
</evidence>
<evidence type="ECO:0000256" key="1">
    <source>
        <dbReference type="SAM" id="MobiDB-lite"/>
    </source>
</evidence>
<accession>A0ABV2IEX6</accession>
<dbReference type="InterPro" id="IPR025406">
    <property type="entry name" value="DUF4132"/>
</dbReference>
<gene>
    <name evidence="3" type="ORF">ABID12_003433</name>
</gene>
<dbReference type="Proteomes" id="UP001549164">
    <property type="component" value="Unassembled WGS sequence"/>
</dbReference>
<reference evidence="3 4" key="1">
    <citation type="submission" date="2024-06" db="EMBL/GenBank/DDBJ databases">
        <title>Genomic Encyclopedia of Type Strains, Phase IV (KMG-IV): sequencing the most valuable type-strain genomes for metagenomic binning, comparative biology and taxonomic classification.</title>
        <authorList>
            <person name="Goeker M."/>
        </authorList>
    </citation>
    <scope>NUCLEOTIDE SEQUENCE [LARGE SCALE GENOMIC DNA]</scope>
    <source>
        <strain evidence="3 4">DSM 28102</strain>
    </source>
</reference>
<feature type="region of interest" description="Disordered" evidence="1">
    <location>
        <begin position="1024"/>
        <end position="1050"/>
    </location>
</feature>
<sequence length="1318" mass="146992">MFKKIRSFFEPSQKQLRDVREAPGNLTEVDKAAIIEDMRHANALEPGLGYDLARYVVLGAPETALLRLKSHVQANKEAVFQALNVLPYSPYSSNPSSAEARKNEAAWKARALPRAHLLVLAEGWDAPAMQRFAHVLYEVVPNRSWGYGYYEIAGLVDWLSVYLRESHSFILSADVSELLSPDNERTRNPVENFGSSTQSIERLAELFAMTGASRDQLYQLLYPNGELRYSGRTDWQYLNDLNDFMLAEPQHFDAALDWLDAKARQDMLRLALERDLLSDEKAGPAYREIAFRAAGDGSRKVSTSAIALLRSGGVEPLKPLIETALGAKAAADRKPAIMILCAFGDPESLRILREHAPNETAKALKKEIEAALVLDETLAVATPDTAGATRPEDGPEGYYTYDGRLIPTEPPQPRDETLVAEEVRAELADLIAATTAQAKIDHAEWVERSERDDIKKEPFDAPFPAGAADKMMALLRDEPLDQEARRKAASLFTYPVRWVYRKAREQYDAGIKRILARPDVTLETLTRIVLAADRNWGFYSDFIGSAFHERDNLSHATLARVDRLRKGEDLRRVLAELQRCGVDIEERLQKAFDEYYMGGSWDIANASAWMALLPYLDVIEKQFHRGRGQRCEDNAITMLWVFPELPGRFLNPVLTRAYEGDRYMKADCRALLAPVDGITPIIAQGLTDGKAKARGDAAQWLAERGSQDAVAPLLEAAKKEKDVATKAAILKALTQLGQDVSHFFSRETLKDEAEKGLAKTRADYSDLFDADNLPVLHWESGEQVDETIVKWWFARAHKLKAPGGDPLLRMALEKLKRKDAETLGQTIFNAWIAFDTVHFSSEEADAEAAANAAQVANWRKKYNPDFTEAMAYAEIRREVLARLPNSAQPHRGLLALCAFMPAAEMARVGRRYLKDYGKRAPQSRAILEAMAANPQPVVIQALLDVSKRHKQPGGRRLAGELVDRIAEENDWTREEMADRVVPTAGVDDAGLLDLSIGEKAYAARLVEDEKLTLKLQLLNPQGKPVSSLPMIKPDPDAPPAAEGEEDEATQAKAARKLLSDARKELKQTVENQKARLFEAMCTERRWTRDDFESFVLGHPIMNRLAQHLVFEGRDAKGEILCLFRPMDDGTLTDVEDDAVQLDTVNQVSIAHRMTAGEDAASAWSEHFRDYEIAPLFDQFSRNVEIADGKATEIKDREGWLISLSALRSTADKLGWRRGSVEDGGVFSSYERHFPGAKLAAVVNFTGDPVGDAIALTSLTALENLNFVRMRGNEALAYSKPLPLNSLPKVMLAEAIGDYHAMAAAGIGYDPEWQKKTWC</sequence>
<name>A0ABV2IEX6_9HYPH</name>
<organism evidence="3 4">
    <name type="scientific">Martelella mangrovi</name>
    <dbReference type="NCBI Taxonomy" id="1397477"/>
    <lineage>
        <taxon>Bacteria</taxon>
        <taxon>Pseudomonadati</taxon>
        <taxon>Pseudomonadota</taxon>
        <taxon>Alphaproteobacteria</taxon>
        <taxon>Hyphomicrobiales</taxon>
        <taxon>Aurantimonadaceae</taxon>
        <taxon>Martelella</taxon>
    </lineage>
</organism>
<dbReference type="InterPro" id="IPR011989">
    <property type="entry name" value="ARM-like"/>
</dbReference>
<evidence type="ECO:0000313" key="4">
    <source>
        <dbReference type="Proteomes" id="UP001549164"/>
    </source>
</evidence>
<dbReference type="RefSeq" id="WP_354435300.1">
    <property type="nucleotide sequence ID" value="NZ_JBEPLY010000013.1"/>
</dbReference>
<dbReference type="Pfam" id="PF13569">
    <property type="entry name" value="DUF4132"/>
    <property type="match status" value="1"/>
</dbReference>
<protein>
    <recommendedName>
        <fullName evidence="2">DUF4132 domain-containing protein</fullName>
    </recommendedName>
</protein>
<keyword evidence="4" id="KW-1185">Reference proteome</keyword>
<proteinExistence type="predicted"/>
<dbReference type="Gene3D" id="1.25.10.10">
    <property type="entry name" value="Leucine-rich Repeat Variant"/>
    <property type="match status" value="1"/>
</dbReference>